<dbReference type="eggNOG" id="COG0682">
    <property type="taxonomic scope" value="Bacteria"/>
</dbReference>
<evidence type="ECO:0000256" key="3">
    <source>
        <dbReference type="ARBA" id="ARBA00022679"/>
    </source>
</evidence>
<dbReference type="Pfam" id="PF01790">
    <property type="entry name" value="LGT"/>
    <property type="match status" value="1"/>
</dbReference>
<accession>K0B598</accession>
<evidence type="ECO:0000256" key="6">
    <source>
        <dbReference type="ARBA" id="ARBA00023136"/>
    </source>
</evidence>
<dbReference type="PANTHER" id="PTHR30589">
    <property type="entry name" value="PROLIPOPROTEIN DIACYLGLYCERYL TRANSFERASE"/>
    <property type="match status" value="1"/>
</dbReference>
<feature type="transmembrane region" description="Helical" evidence="7">
    <location>
        <begin position="12"/>
        <end position="35"/>
    </location>
</feature>
<comment type="similarity">
    <text evidence="1">Belongs to the Lgt family.</text>
</comment>
<dbReference type="STRING" id="1128398.Curi_c27230"/>
<organism evidence="8 9">
    <name type="scientific">Gottschalkia acidurici (strain ATCC 7906 / DSM 604 / BCRC 14475 / CIP 104303 / KCTC 5404 / NCIMB 10678 / 9a)</name>
    <name type="common">Clostridium acidurici</name>
    <dbReference type="NCBI Taxonomy" id="1128398"/>
    <lineage>
        <taxon>Bacteria</taxon>
        <taxon>Bacillati</taxon>
        <taxon>Bacillota</taxon>
        <taxon>Tissierellia</taxon>
        <taxon>Tissierellales</taxon>
        <taxon>Gottschalkiaceae</taxon>
        <taxon>Gottschalkia</taxon>
    </lineage>
</organism>
<protein>
    <submittedName>
        <fullName evidence="8">Prolipoprotein diacylglyceryl transferase Lgt</fullName>
        <ecNumber evidence="8">2.4.99.-</ecNumber>
    </submittedName>
</protein>
<evidence type="ECO:0000313" key="9">
    <source>
        <dbReference type="Proteomes" id="UP000006094"/>
    </source>
</evidence>
<dbReference type="AlphaFoldDB" id="K0B598"/>
<keyword evidence="3 8" id="KW-0808">Transferase</keyword>
<dbReference type="RefSeq" id="WP_014968850.1">
    <property type="nucleotide sequence ID" value="NC_018664.1"/>
</dbReference>
<dbReference type="Proteomes" id="UP000006094">
    <property type="component" value="Chromosome"/>
</dbReference>
<dbReference type="PANTHER" id="PTHR30589:SF0">
    <property type="entry name" value="PHOSPHATIDYLGLYCEROL--PROLIPOPROTEIN DIACYLGLYCERYL TRANSFERASE"/>
    <property type="match status" value="1"/>
</dbReference>
<evidence type="ECO:0000256" key="7">
    <source>
        <dbReference type="SAM" id="Phobius"/>
    </source>
</evidence>
<feature type="transmembrane region" description="Helical" evidence="7">
    <location>
        <begin position="114"/>
        <end position="132"/>
    </location>
</feature>
<keyword evidence="8" id="KW-0328">Glycosyltransferase</keyword>
<evidence type="ECO:0000256" key="5">
    <source>
        <dbReference type="ARBA" id="ARBA00022989"/>
    </source>
</evidence>
<evidence type="ECO:0000256" key="4">
    <source>
        <dbReference type="ARBA" id="ARBA00022692"/>
    </source>
</evidence>
<feature type="transmembrane region" description="Helical" evidence="7">
    <location>
        <begin position="152"/>
        <end position="170"/>
    </location>
</feature>
<feature type="transmembrane region" description="Helical" evidence="7">
    <location>
        <begin position="47"/>
        <end position="67"/>
    </location>
</feature>
<evidence type="ECO:0000256" key="1">
    <source>
        <dbReference type="ARBA" id="ARBA00007150"/>
    </source>
</evidence>
<gene>
    <name evidence="8" type="primary">lgt2</name>
    <name evidence="8" type="ordered locus">Curi_c27230</name>
</gene>
<dbReference type="EMBL" id="CP003326">
    <property type="protein sequence ID" value="AFS79716.1"/>
    <property type="molecule type" value="Genomic_DNA"/>
</dbReference>
<keyword evidence="9" id="KW-1185">Reference proteome</keyword>
<sequence length="195" mass="22540">MKPFFFSYKSITITWPMLLIIISVLISYLIVKLFLNEKDGDKGKIEDIFMWLLVTGFVGARLGYVLININLYKDNMTAIFKISYYNLSLVGGIVSGLLLLIIISKKYNIKFEKLLETFTVPFYFSMSIGVWIPIFDRTLIASNHIRNSQSGALNLSTLFLLAMILELTLFKKLNNKYLRLLTLTLVIFIYKMKSF</sequence>
<dbReference type="EC" id="2.4.99.-" evidence="8"/>
<evidence type="ECO:0000256" key="2">
    <source>
        <dbReference type="ARBA" id="ARBA00022475"/>
    </source>
</evidence>
<keyword evidence="5 7" id="KW-1133">Transmembrane helix</keyword>
<keyword evidence="4 7" id="KW-0812">Transmembrane</keyword>
<keyword evidence="6 7" id="KW-0472">Membrane</keyword>
<dbReference type="GO" id="GO:0008961">
    <property type="term" value="F:phosphatidylglycerol-prolipoprotein diacylglyceryl transferase activity"/>
    <property type="evidence" value="ECO:0007669"/>
    <property type="project" value="InterPro"/>
</dbReference>
<name>K0B598_GOTA9</name>
<keyword evidence="2" id="KW-1003">Cell membrane</keyword>
<dbReference type="GO" id="GO:0005886">
    <property type="term" value="C:plasma membrane"/>
    <property type="evidence" value="ECO:0007669"/>
    <property type="project" value="InterPro"/>
</dbReference>
<evidence type="ECO:0000313" key="8">
    <source>
        <dbReference type="EMBL" id="AFS79716.1"/>
    </source>
</evidence>
<proteinExistence type="inferred from homology"/>
<reference evidence="8 9" key="1">
    <citation type="journal article" date="2012" name="PLoS ONE">
        <title>The purine-utilizing bacterium Clostridium acidurici 9a: a genome-guided metabolic reconsideration.</title>
        <authorList>
            <person name="Hartwich K."/>
            <person name="Poehlein A."/>
            <person name="Daniel R."/>
        </authorList>
    </citation>
    <scope>NUCLEOTIDE SEQUENCE [LARGE SCALE GENOMIC DNA]</scope>
    <source>
        <strain evidence="9">ATCC 7906 / DSM 604 / BCRC 14475 / CIP 104303 / KCTC 5404 / NCIMB 10678 / 9a</strain>
    </source>
</reference>
<dbReference type="HOGENOM" id="CLU_1394185_0_0_9"/>
<dbReference type="OrthoDB" id="1952463at2"/>
<dbReference type="KEGG" id="cad:Curi_c27230"/>
<feature type="transmembrane region" description="Helical" evidence="7">
    <location>
        <begin position="82"/>
        <end position="102"/>
    </location>
</feature>
<dbReference type="InterPro" id="IPR001640">
    <property type="entry name" value="Lgt"/>
</dbReference>
<dbReference type="GO" id="GO:0042158">
    <property type="term" value="P:lipoprotein biosynthetic process"/>
    <property type="evidence" value="ECO:0007669"/>
    <property type="project" value="InterPro"/>
</dbReference>